<dbReference type="KEGG" id="pshq:F3W81_18930"/>
<proteinExistence type="predicted"/>
<evidence type="ECO:0000313" key="1">
    <source>
        <dbReference type="EMBL" id="QOL83302.1"/>
    </source>
</evidence>
<dbReference type="Proteomes" id="UP000594118">
    <property type="component" value="Chromosome"/>
</dbReference>
<accession>A0A7L9WTX1</accession>
<protein>
    <submittedName>
        <fullName evidence="1">Uncharacterized protein</fullName>
    </submittedName>
</protein>
<sequence length="113" mass="12048">MALRRPTLPKTLPQLPPSSKERLAPVLYAGGMLAIGAVMLIAKPRLGHVPNPSRSGDLPRASRWRRAAQVSRDNVQAFAPANVTDSLGRSLLIGGAALLLTRLFDEVSGEDGQ</sequence>
<dbReference type="EMBL" id="CP045201">
    <property type="protein sequence ID" value="QOL83302.1"/>
    <property type="molecule type" value="Genomic_DNA"/>
</dbReference>
<keyword evidence="2" id="KW-1185">Reference proteome</keyword>
<name>A0A7L9WTX1_9RHOB</name>
<organism evidence="1 2">
    <name type="scientific">Pseudooceanicola spongiae</name>
    <dbReference type="NCBI Taxonomy" id="2613965"/>
    <lineage>
        <taxon>Bacteria</taxon>
        <taxon>Pseudomonadati</taxon>
        <taxon>Pseudomonadota</taxon>
        <taxon>Alphaproteobacteria</taxon>
        <taxon>Rhodobacterales</taxon>
        <taxon>Paracoccaceae</taxon>
        <taxon>Pseudooceanicola</taxon>
    </lineage>
</organism>
<dbReference type="AlphaFoldDB" id="A0A7L9WTX1"/>
<evidence type="ECO:0000313" key="2">
    <source>
        <dbReference type="Proteomes" id="UP000594118"/>
    </source>
</evidence>
<reference evidence="1 2" key="1">
    <citation type="submission" date="2019-10" db="EMBL/GenBank/DDBJ databases">
        <title>Pseudopuniceibacterium sp. HQ09 islated from Antarctica.</title>
        <authorList>
            <person name="Liao L."/>
            <person name="Su S."/>
            <person name="Chen B."/>
            <person name="Yu Y."/>
        </authorList>
    </citation>
    <scope>NUCLEOTIDE SEQUENCE [LARGE SCALE GENOMIC DNA]</scope>
    <source>
        <strain evidence="1 2">HQ09</strain>
    </source>
</reference>
<gene>
    <name evidence="1" type="ORF">F3W81_18930</name>
</gene>